<feature type="signal peptide" evidence="1">
    <location>
        <begin position="1"/>
        <end position="21"/>
    </location>
</feature>
<accession>A0A5J4U2B8</accession>
<sequence length="73" mass="8638">MFELLLLLYPTLFCLIAQIKAFQIDILSNMPKHAFLILTKVLKYQSIVEYVFWRTLDSLKQRFATEFLPLSVL</sequence>
<gene>
    <name evidence="2" type="ORF">EZS28_039786</name>
</gene>
<comment type="caution">
    <text evidence="2">The sequence shown here is derived from an EMBL/GenBank/DDBJ whole genome shotgun (WGS) entry which is preliminary data.</text>
</comment>
<proteinExistence type="predicted"/>
<protein>
    <recommendedName>
        <fullName evidence="4">Secreted protein</fullName>
    </recommendedName>
</protein>
<evidence type="ECO:0000313" key="2">
    <source>
        <dbReference type="EMBL" id="KAA6364687.1"/>
    </source>
</evidence>
<dbReference type="EMBL" id="SNRW01021341">
    <property type="protein sequence ID" value="KAA6364687.1"/>
    <property type="molecule type" value="Genomic_DNA"/>
</dbReference>
<name>A0A5J4U2B8_9EUKA</name>
<dbReference type="AlphaFoldDB" id="A0A5J4U2B8"/>
<organism evidence="2 3">
    <name type="scientific">Streblomastix strix</name>
    <dbReference type="NCBI Taxonomy" id="222440"/>
    <lineage>
        <taxon>Eukaryota</taxon>
        <taxon>Metamonada</taxon>
        <taxon>Preaxostyla</taxon>
        <taxon>Oxymonadida</taxon>
        <taxon>Streblomastigidae</taxon>
        <taxon>Streblomastix</taxon>
    </lineage>
</organism>
<evidence type="ECO:0008006" key="4">
    <source>
        <dbReference type="Google" id="ProtNLM"/>
    </source>
</evidence>
<evidence type="ECO:0000256" key="1">
    <source>
        <dbReference type="SAM" id="SignalP"/>
    </source>
</evidence>
<keyword evidence="1" id="KW-0732">Signal</keyword>
<evidence type="ECO:0000313" key="3">
    <source>
        <dbReference type="Proteomes" id="UP000324800"/>
    </source>
</evidence>
<reference evidence="2 3" key="1">
    <citation type="submission" date="2019-03" db="EMBL/GenBank/DDBJ databases">
        <title>Single cell metagenomics reveals metabolic interactions within the superorganism composed of flagellate Streblomastix strix and complex community of Bacteroidetes bacteria on its surface.</title>
        <authorList>
            <person name="Treitli S.C."/>
            <person name="Kolisko M."/>
            <person name="Husnik F."/>
            <person name="Keeling P."/>
            <person name="Hampl V."/>
        </authorList>
    </citation>
    <scope>NUCLEOTIDE SEQUENCE [LARGE SCALE GENOMIC DNA]</scope>
    <source>
        <strain evidence="2">ST1C</strain>
    </source>
</reference>
<dbReference type="Proteomes" id="UP000324800">
    <property type="component" value="Unassembled WGS sequence"/>
</dbReference>
<feature type="chain" id="PRO_5023916936" description="Secreted protein" evidence="1">
    <location>
        <begin position="22"/>
        <end position="73"/>
    </location>
</feature>